<name>A0A061RZS2_9CHLO</name>
<sequence length="187" mass="20477">MAQAAEDVLSEQGAGSKRLKFERDGGEEVVHRQANSLGPLTTSRDGTSPDSKSPPRDAGQVQDTALDRDSHGVKREVTQAYRSDGNGAEEEEPVNYTKLPAGTVGAKGSKFDKRPRHTQPTNQKGLKIFDKESDEDRREILGLQFENKALRTEVSLLQAILEKQKAQSTKTGIMPANMELEALRFGA</sequence>
<feature type="compositionally biased region" description="Polar residues" evidence="1">
    <location>
        <begin position="33"/>
        <end position="51"/>
    </location>
</feature>
<evidence type="ECO:0000313" key="2">
    <source>
        <dbReference type="EMBL" id="JAC76130.1"/>
    </source>
</evidence>
<dbReference type="EMBL" id="GBEZ01009460">
    <property type="protein sequence ID" value="JAC76130.1"/>
    <property type="molecule type" value="Transcribed_RNA"/>
</dbReference>
<evidence type="ECO:0000256" key="1">
    <source>
        <dbReference type="SAM" id="MobiDB-lite"/>
    </source>
</evidence>
<dbReference type="AlphaFoldDB" id="A0A061RZS2"/>
<reference evidence="2" key="1">
    <citation type="submission" date="2014-05" db="EMBL/GenBank/DDBJ databases">
        <title>The transcriptome of the halophilic microalga Tetraselmis sp. GSL018 isolated from the Great Salt Lake, Utah.</title>
        <authorList>
            <person name="Jinkerson R.E."/>
            <person name="D'Adamo S."/>
            <person name="Posewitz M.C."/>
        </authorList>
    </citation>
    <scope>NUCLEOTIDE SEQUENCE</scope>
    <source>
        <strain evidence="2">GSL018</strain>
    </source>
</reference>
<organism evidence="2">
    <name type="scientific">Tetraselmis sp. GSL018</name>
    <dbReference type="NCBI Taxonomy" id="582737"/>
    <lineage>
        <taxon>Eukaryota</taxon>
        <taxon>Viridiplantae</taxon>
        <taxon>Chlorophyta</taxon>
        <taxon>core chlorophytes</taxon>
        <taxon>Chlorodendrophyceae</taxon>
        <taxon>Chlorodendrales</taxon>
        <taxon>Chlorodendraceae</taxon>
        <taxon>Tetraselmis</taxon>
    </lineage>
</organism>
<protein>
    <submittedName>
        <fullName evidence="2">Uncharacterized protein</fullName>
    </submittedName>
</protein>
<feature type="compositionally biased region" description="Basic and acidic residues" evidence="1">
    <location>
        <begin position="65"/>
        <end position="77"/>
    </location>
</feature>
<feature type="compositionally biased region" description="Basic and acidic residues" evidence="1">
    <location>
        <begin position="19"/>
        <end position="31"/>
    </location>
</feature>
<proteinExistence type="predicted"/>
<accession>A0A061RZS2</accession>
<feature type="region of interest" description="Disordered" evidence="1">
    <location>
        <begin position="1"/>
        <end position="131"/>
    </location>
</feature>
<gene>
    <name evidence="2" type="ORF">TSPGSL018_21069</name>
</gene>